<reference evidence="12 13" key="1">
    <citation type="submission" date="2021-04" db="EMBL/GenBank/DDBJ databases">
        <title>Ruania sp. nov., isolated from sandy soil of mangrove forest.</title>
        <authorList>
            <person name="Ge X."/>
            <person name="Huang R."/>
            <person name="Liu W."/>
        </authorList>
    </citation>
    <scope>NUCLEOTIDE SEQUENCE [LARGE SCALE GENOMIC DNA]</scope>
    <source>
        <strain evidence="12 13">N2-46</strain>
    </source>
</reference>
<evidence type="ECO:0000256" key="3">
    <source>
        <dbReference type="ARBA" id="ARBA00022449"/>
    </source>
</evidence>
<feature type="transmembrane region" description="Helical" evidence="11">
    <location>
        <begin position="32"/>
        <end position="49"/>
    </location>
</feature>
<feature type="transmembrane region" description="Helical" evidence="11">
    <location>
        <begin position="246"/>
        <end position="266"/>
    </location>
</feature>
<evidence type="ECO:0000256" key="7">
    <source>
        <dbReference type="ARBA" id="ARBA00023053"/>
    </source>
</evidence>
<dbReference type="PANTHER" id="PTHR30341">
    <property type="entry name" value="SODIUM ION/PROTON ANTIPORTER NHAA-RELATED"/>
    <property type="match status" value="1"/>
</dbReference>
<keyword evidence="2 11" id="KW-0813">Transport</keyword>
<evidence type="ECO:0000256" key="11">
    <source>
        <dbReference type="HAMAP-Rule" id="MF_01844"/>
    </source>
</evidence>
<organism evidence="12 13">
    <name type="scientific">Occultella gossypii</name>
    <dbReference type="NCBI Taxonomy" id="2800820"/>
    <lineage>
        <taxon>Bacteria</taxon>
        <taxon>Bacillati</taxon>
        <taxon>Actinomycetota</taxon>
        <taxon>Actinomycetes</taxon>
        <taxon>Micrococcales</taxon>
        <taxon>Ruaniaceae</taxon>
        <taxon>Occultella</taxon>
    </lineage>
</organism>
<evidence type="ECO:0000313" key="13">
    <source>
        <dbReference type="Proteomes" id="UP000826651"/>
    </source>
</evidence>
<evidence type="ECO:0000256" key="4">
    <source>
        <dbReference type="ARBA" id="ARBA00022475"/>
    </source>
</evidence>
<dbReference type="HAMAP" id="MF_01844">
    <property type="entry name" value="NhaA"/>
    <property type="match status" value="1"/>
</dbReference>
<feature type="transmembrane region" description="Helical" evidence="11">
    <location>
        <begin position="144"/>
        <end position="162"/>
    </location>
</feature>
<evidence type="ECO:0000256" key="8">
    <source>
        <dbReference type="ARBA" id="ARBA00023065"/>
    </source>
</evidence>
<dbReference type="EMBL" id="JAGSHT010000010">
    <property type="protein sequence ID" value="MBZ2196404.1"/>
    <property type="molecule type" value="Genomic_DNA"/>
</dbReference>
<keyword evidence="13" id="KW-1185">Reference proteome</keyword>
<comment type="catalytic activity">
    <reaction evidence="11">
        <text>Na(+)(in) + 2 H(+)(out) = Na(+)(out) + 2 H(+)(in)</text>
        <dbReference type="Rhea" id="RHEA:29251"/>
        <dbReference type="ChEBI" id="CHEBI:15378"/>
        <dbReference type="ChEBI" id="CHEBI:29101"/>
    </reaction>
</comment>
<feature type="transmembrane region" description="Helical" evidence="11">
    <location>
        <begin position="199"/>
        <end position="216"/>
    </location>
</feature>
<comment type="similarity">
    <text evidence="11">Belongs to the NhaA Na(+)/H(+) (TC 2.A.33) antiporter family.</text>
</comment>
<evidence type="ECO:0000256" key="10">
    <source>
        <dbReference type="ARBA" id="ARBA00023201"/>
    </source>
</evidence>
<feature type="transmembrane region" description="Helical" evidence="11">
    <location>
        <begin position="111"/>
        <end position="132"/>
    </location>
</feature>
<name>A0ABS7S9S0_9MICO</name>
<dbReference type="RefSeq" id="WP_372453984.1">
    <property type="nucleotide sequence ID" value="NZ_JAGSHT010000010.1"/>
</dbReference>
<evidence type="ECO:0000256" key="6">
    <source>
        <dbReference type="ARBA" id="ARBA00022989"/>
    </source>
</evidence>
<sequence length="432" mass="45012">MPVSHKEPAEPLFSGLTEGGLRNYLDTLRGEAIGGILLIVGAAVALIWANSPWSESYVAIRDFRFGIEAWHLDLTVGQWAADGLLAIFFFVVGVELKREIVTGELRRPSTAIVPVAAAVGGMAAPALIYLAINLSADGGAPHGWAIPTATDIAFAVAILSIVGRRLPTALRAFLLTLAVVDDLLAIVIIAVAYTDGLTLAWLVAAAACVLVFALLLRRGITSWYLLIPLGVATWFFMHSSGIHATIAGVALGMVVPALPLKGRAAARRPANLRDGASMAEVFEYRWRPVSAGFAVPVFALFTAGVAVDPTSLGEALRDPVAQGVALGLVIGKPIGITVATWLISRLRHVNLAPGLGWADVIGVGVLAGIGFTVSLLVAELAFGVGAPEDEHAKIAVLGASLVAAVLGAILLLWRGRVHAAREEPAGTEQSAA</sequence>
<keyword evidence="9 11" id="KW-0472">Membrane</keyword>
<feature type="transmembrane region" description="Helical" evidence="11">
    <location>
        <begin position="394"/>
        <end position="413"/>
    </location>
</feature>
<dbReference type="Pfam" id="PF06965">
    <property type="entry name" value="Na_H_antiport_1"/>
    <property type="match status" value="1"/>
</dbReference>
<comment type="caution">
    <text evidence="12">The sequence shown here is derived from an EMBL/GenBank/DDBJ whole genome shotgun (WGS) entry which is preliminary data.</text>
</comment>
<accession>A0ABS7S9S0</accession>
<feature type="transmembrane region" description="Helical" evidence="11">
    <location>
        <begin position="286"/>
        <end position="307"/>
    </location>
</feature>
<keyword evidence="5 11" id="KW-0812">Transmembrane</keyword>
<comment type="function">
    <text evidence="11">Na(+)/H(+) antiporter that extrudes sodium in exchange for external protons.</text>
</comment>
<keyword evidence="10 11" id="KW-0739">Sodium transport</keyword>
<dbReference type="Proteomes" id="UP000826651">
    <property type="component" value="Unassembled WGS sequence"/>
</dbReference>
<dbReference type="PANTHER" id="PTHR30341:SF0">
    <property type="entry name" value="NA(+)_H(+) ANTIPORTER NHAA"/>
    <property type="match status" value="1"/>
</dbReference>
<evidence type="ECO:0000256" key="2">
    <source>
        <dbReference type="ARBA" id="ARBA00022448"/>
    </source>
</evidence>
<feature type="transmembrane region" description="Helical" evidence="11">
    <location>
        <begin position="355"/>
        <end position="382"/>
    </location>
</feature>
<keyword evidence="6 11" id="KW-1133">Transmembrane helix</keyword>
<keyword evidence="3 11" id="KW-0050">Antiport</keyword>
<feature type="transmembrane region" description="Helical" evidence="11">
    <location>
        <begin position="223"/>
        <end position="240"/>
    </location>
</feature>
<feature type="transmembrane region" description="Helical" evidence="11">
    <location>
        <begin position="174"/>
        <end position="193"/>
    </location>
</feature>
<feature type="transmembrane region" description="Helical" evidence="11">
    <location>
        <begin position="319"/>
        <end position="343"/>
    </location>
</feature>
<evidence type="ECO:0000256" key="9">
    <source>
        <dbReference type="ARBA" id="ARBA00023136"/>
    </source>
</evidence>
<keyword evidence="8 11" id="KW-0406">Ion transport</keyword>
<dbReference type="InterPro" id="IPR004670">
    <property type="entry name" value="NhaA"/>
</dbReference>
<feature type="transmembrane region" description="Helical" evidence="11">
    <location>
        <begin position="69"/>
        <end position="91"/>
    </location>
</feature>
<keyword evidence="7 11" id="KW-0915">Sodium</keyword>
<evidence type="ECO:0000256" key="5">
    <source>
        <dbReference type="ARBA" id="ARBA00022692"/>
    </source>
</evidence>
<proteinExistence type="inferred from homology"/>
<dbReference type="InterPro" id="IPR023171">
    <property type="entry name" value="Na/H_antiporter_dom_sf"/>
</dbReference>
<evidence type="ECO:0000313" key="12">
    <source>
        <dbReference type="EMBL" id="MBZ2196404.1"/>
    </source>
</evidence>
<evidence type="ECO:0000256" key="1">
    <source>
        <dbReference type="ARBA" id="ARBA00004429"/>
    </source>
</evidence>
<gene>
    <name evidence="11 12" type="primary">nhaA</name>
    <name evidence="12" type="ORF">KCQ71_09590</name>
</gene>
<keyword evidence="4 11" id="KW-1003">Cell membrane</keyword>
<comment type="subcellular location">
    <subcellularLocation>
        <location evidence="1">Cell inner membrane</location>
        <topology evidence="1">Multi-pass membrane protein</topology>
    </subcellularLocation>
    <subcellularLocation>
        <location evidence="11">Cell membrane</location>
        <topology evidence="11">Multi-pass membrane protein</topology>
    </subcellularLocation>
</comment>
<dbReference type="Gene3D" id="1.20.1530.10">
    <property type="entry name" value="Na+/H+ antiporter like domain"/>
    <property type="match status" value="1"/>
</dbReference>
<protein>
    <recommendedName>
        <fullName evidence="11">Na(+)/H(+) antiporter NhaA</fullName>
    </recommendedName>
    <alternativeName>
        <fullName evidence="11">Sodium/proton antiporter NhaA</fullName>
    </alternativeName>
</protein>
<dbReference type="NCBIfam" id="TIGR00773">
    <property type="entry name" value="NhaA"/>
    <property type="match status" value="1"/>
</dbReference>